<keyword evidence="1" id="KW-0479">Metal-binding</keyword>
<evidence type="ECO:0000256" key="5">
    <source>
        <dbReference type="SAM" id="MobiDB-lite"/>
    </source>
</evidence>
<reference evidence="7" key="1">
    <citation type="journal article" date="2016" name="Nat. Genet.">
        <title>A high-quality carrot genome assembly provides new insights into carotenoid accumulation and asterid genome evolution.</title>
        <authorList>
            <person name="Iorizzo M."/>
            <person name="Ellison S."/>
            <person name="Senalik D."/>
            <person name="Zeng P."/>
            <person name="Satapoomin P."/>
            <person name="Huang J."/>
            <person name="Bowman M."/>
            <person name="Iovene M."/>
            <person name="Sanseverino W."/>
            <person name="Cavagnaro P."/>
            <person name="Yildiz M."/>
            <person name="Macko-Podgorni A."/>
            <person name="Moranska E."/>
            <person name="Grzebelus E."/>
            <person name="Grzebelus D."/>
            <person name="Ashrafi H."/>
            <person name="Zheng Z."/>
            <person name="Cheng S."/>
            <person name="Spooner D."/>
            <person name="Van Deynze A."/>
            <person name="Simon P."/>
        </authorList>
    </citation>
    <scope>NUCLEOTIDE SEQUENCE [LARGE SCALE GENOMIC DNA]</scope>
    <source>
        <tissue evidence="7">Leaf</tissue>
    </source>
</reference>
<evidence type="ECO:0000259" key="6">
    <source>
        <dbReference type="PROSITE" id="PS50089"/>
    </source>
</evidence>
<dbReference type="InterPro" id="IPR017907">
    <property type="entry name" value="Znf_RING_CS"/>
</dbReference>
<feature type="compositionally biased region" description="Polar residues" evidence="5">
    <location>
        <begin position="20"/>
        <end position="34"/>
    </location>
</feature>
<evidence type="ECO:0000313" key="7">
    <source>
        <dbReference type="EMBL" id="KZM92504.1"/>
    </source>
</evidence>
<dbReference type="GO" id="GO:0006511">
    <property type="term" value="P:ubiquitin-dependent protein catabolic process"/>
    <property type="evidence" value="ECO:0007669"/>
    <property type="project" value="TreeGrafter"/>
</dbReference>
<evidence type="ECO:0000256" key="1">
    <source>
        <dbReference type="ARBA" id="ARBA00022723"/>
    </source>
</evidence>
<dbReference type="InterPro" id="IPR001841">
    <property type="entry name" value="Znf_RING"/>
</dbReference>
<dbReference type="PROSITE" id="PS50089">
    <property type="entry name" value="ZF_RING_2"/>
    <property type="match status" value="1"/>
</dbReference>
<keyword evidence="2 4" id="KW-0863">Zinc-finger</keyword>
<dbReference type="GO" id="GO:0061630">
    <property type="term" value="F:ubiquitin protein ligase activity"/>
    <property type="evidence" value="ECO:0007669"/>
    <property type="project" value="InterPro"/>
</dbReference>
<keyword evidence="3" id="KW-0862">Zinc</keyword>
<accession>A0A164WZW7</accession>
<dbReference type="AlphaFoldDB" id="A0A164WZW7"/>
<organism evidence="7">
    <name type="scientific">Daucus carota subsp. sativus</name>
    <name type="common">Carrot</name>
    <dbReference type="NCBI Taxonomy" id="79200"/>
    <lineage>
        <taxon>Eukaryota</taxon>
        <taxon>Viridiplantae</taxon>
        <taxon>Streptophyta</taxon>
        <taxon>Embryophyta</taxon>
        <taxon>Tracheophyta</taxon>
        <taxon>Spermatophyta</taxon>
        <taxon>Magnoliopsida</taxon>
        <taxon>eudicotyledons</taxon>
        <taxon>Gunneridae</taxon>
        <taxon>Pentapetalae</taxon>
        <taxon>asterids</taxon>
        <taxon>campanulids</taxon>
        <taxon>Apiales</taxon>
        <taxon>Apiaceae</taxon>
        <taxon>Apioideae</taxon>
        <taxon>Scandiceae</taxon>
        <taxon>Daucinae</taxon>
        <taxon>Daucus</taxon>
        <taxon>Daucus sect. Daucus</taxon>
    </lineage>
</organism>
<dbReference type="GO" id="GO:0008270">
    <property type="term" value="F:zinc ion binding"/>
    <property type="evidence" value="ECO:0007669"/>
    <property type="project" value="UniProtKB-KW"/>
</dbReference>
<gene>
    <name evidence="7" type="ORF">DCAR_020131</name>
    <name evidence="8" type="ORF">DCAR_0626318</name>
</gene>
<reference evidence="8" key="2">
    <citation type="submission" date="2022-03" db="EMBL/GenBank/DDBJ databases">
        <title>Draft title - Genomic analysis of global carrot germplasm unveils the trajectory of domestication and the origin of high carotenoid orange carrot.</title>
        <authorList>
            <person name="Iorizzo M."/>
            <person name="Ellison S."/>
            <person name="Senalik D."/>
            <person name="Macko-Podgorni A."/>
            <person name="Grzebelus D."/>
            <person name="Bostan H."/>
            <person name="Rolling W."/>
            <person name="Curaba J."/>
            <person name="Simon P."/>
        </authorList>
    </citation>
    <scope>NUCLEOTIDE SEQUENCE</scope>
    <source>
        <tissue evidence="8">Leaf</tissue>
    </source>
</reference>
<feature type="region of interest" description="Disordered" evidence="5">
    <location>
        <begin position="1"/>
        <end position="34"/>
    </location>
</feature>
<dbReference type="SMART" id="SM00184">
    <property type="entry name" value="RING"/>
    <property type="match status" value="1"/>
</dbReference>
<dbReference type="Gramene" id="KZM92504">
    <property type="protein sequence ID" value="KZM92504"/>
    <property type="gene ID" value="DCAR_020131"/>
</dbReference>
<keyword evidence="9" id="KW-1185">Reference proteome</keyword>
<name>A0A164WZW7_DAUCS</name>
<dbReference type="EMBL" id="CP093348">
    <property type="protein sequence ID" value="WOH06889.1"/>
    <property type="molecule type" value="Genomic_DNA"/>
</dbReference>
<proteinExistence type="predicted"/>
<evidence type="ECO:0000256" key="2">
    <source>
        <dbReference type="ARBA" id="ARBA00022771"/>
    </source>
</evidence>
<dbReference type="PROSITE" id="PS00518">
    <property type="entry name" value="ZF_RING_1"/>
    <property type="match status" value="1"/>
</dbReference>
<dbReference type="PANTHER" id="PTHR47094:SF1">
    <property type="entry name" value="RING-TYPE E3 UBIQUITIN TRANSFERASE"/>
    <property type="match status" value="1"/>
</dbReference>
<dbReference type="Pfam" id="PF13923">
    <property type="entry name" value="zf-C3HC4_2"/>
    <property type="match status" value="1"/>
</dbReference>
<dbReference type="GO" id="GO:0033768">
    <property type="term" value="C:SUMO-targeted ubiquitin ligase complex"/>
    <property type="evidence" value="ECO:0007669"/>
    <property type="project" value="TreeGrafter"/>
</dbReference>
<feature type="domain" description="RING-type" evidence="6">
    <location>
        <begin position="88"/>
        <end position="127"/>
    </location>
</feature>
<feature type="compositionally biased region" description="Polar residues" evidence="5">
    <location>
        <begin position="1"/>
        <end position="13"/>
    </location>
</feature>
<dbReference type="Gene3D" id="3.30.40.10">
    <property type="entry name" value="Zinc/RING finger domain, C3HC4 (zinc finger)"/>
    <property type="match status" value="1"/>
</dbReference>
<dbReference type="SUPFAM" id="SSF57850">
    <property type="entry name" value="RING/U-box"/>
    <property type="match status" value="1"/>
</dbReference>
<evidence type="ECO:0000313" key="9">
    <source>
        <dbReference type="Proteomes" id="UP000077755"/>
    </source>
</evidence>
<evidence type="ECO:0000256" key="4">
    <source>
        <dbReference type="PROSITE-ProRule" id="PRU00175"/>
    </source>
</evidence>
<dbReference type="InterPro" id="IPR049627">
    <property type="entry name" value="SLX8"/>
</dbReference>
<evidence type="ECO:0000313" key="8">
    <source>
        <dbReference type="EMBL" id="WOH06889.1"/>
    </source>
</evidence>
<dbReference type="PANTHER" id="PTHR47094">
    <property type="entry name" value="ELFLESS, ISOFORM B"/>
    <property type="match status" value="1"/>
</dbReference>
<dbReference type="InterPro" id="IPR013083">
    <property type="entry name" value="Znf_RING/FYVE/PHD"/>
</dbReference>
<dbReference type="GO" id="GO:0140082">
    <property type="term" value="F:SUMO-ubiquitin ligase activity"/>
    <property type="evidence" value="ECO:0007669"/>
    <property type="project" value="TreeGrafter"/>
</dbReference>
<protein>
    <recommendedName>
        <fullName evidence="6">RING-type domain-containing protein</fullName>
    </recommendedName>
</protein>
<evidence type="ECO:0000256" key="3">
    <source>
        <dbReference type="ARBA" id="ARBA00022833"/>
    </source>
</evidence>
<sequence length="140" mass="15096">MDSSTNINSSAAENQGGVSGTQQETSGDTQIRIFESSSNTISRADLKDSMRSLLAPWGFDLDQLMKESTDPAPPEVKKPKPAGEKLKCAICLCAFVAPIAIKVCGHVFCGACLGEAFSKKQECPKCRAPVAKRHLLRIHF</sequence>
<dbReference type="GO" id="GO:0032183">
    <property type="term" value="F:SUMO binding"/>
    <property type="evidence" value="ECO:0007669"/>
    <property type="project" value="TreeGrafter"/>
</dbReference>
<dbReference type="Proteomes" id="UP000077755">
    <property type="component" value="Chromosome 6"/>
</dbReference>
<dbReference type="EMBL" id="LNRQ01000006">
    <property type="protein sequence ID" value="KZM92504.1"/>
    <property type="molecule type" value="Genomic_DNA"/>
</dbReference>